<dbReference type="AlphaFoldDB" id="A0A9P0PLL3"/>
<feature type="region of interest" description="Disordered" evidence="1">
    <location>
        <begin position="60"/>
        <end position="83"/>
    </location>
</feature>
<dbReference type="PANTHER" id="PTHR10773:SF19">
    <property type="match status" value="1"/>
</dbReference>
<proteinExistence type="predicted"/>
<keyword evidence="3" id="KW-1185">Reference proteome</keyword>
<reference evidence="2" key="1">
    <citation type="submission" date="2022-03" db="EMBL/GenBank/DDBJ databases">
        <authorList>
            <person name="Sayadi A."/>
        </authorList>
    </citation>
    <scope>NUCLEOTIDE SEQUENCE</scope>
</reference>
<evidence type="ECO:0000313" key="2">
    <source>
        <dbReference type="EMBL" id="CAH1988840.1"/>
    </source>
</evidence>
<comment type="caution">
    <text evidence="2">The sequence shown here is derived from an EMBL/GenBank/DDBJ whole genome shotgun (WGS) entry which is preliminary data.</text>
</comment>
<name>A0A9P0PLL3_ACAOB</name>
<organism evidence="2 3">
    <name type="scientific">Acanthoscelides obtectus</name>
    <name type="common">Bean weevil</name>
    <name type="synonym">Bruchus obtectus</name>
    <dbReference type="NCBI Taxonomy" id="200917"/>
    <lineage>
        <taxon>Eukaryota</taxon>
        <taxon>Metazoa</taxon>
        <taxon>Ecdysozoa</taxon>
        <taxon>Arthropoda</taxon>
        <taxon>Hexapoda</taxon>
        <taxon>Insecta</taxon>
        <taxon>Pterygota</taxon>
        <taxon>Neoptera</taxon>
        <taxon>Endopterygota</taxon>
        <taxon>Coleoptera</taxon>
        <taxon>Polyphaga</taxon>
        <taxon>Cucujiformia</taxon>
        <taxon>Chrysomeloidea</taxon>
        <taxon>Chrysomelidae</taxon>
        <taxon>Bruchinae</taxon>
        <taxon>Bruchini</taxon>
        <taxon>Acanthoscelides</taxon>
    </lineage>
</organism>
<protein>
    <submittedName>
        <fullName evidence="2">Uncharacterized protein</fullName>
    </submittedName>
</protein>
<evidence type="ECO:0000313" key="3">
    <source>
        <dbReference type="Proteomes" id="UP001152888"/>
    </source>
</evidence>
<accession>A0A9P0PLL3</accession>
<dbReference type="PANTHER" id="PTHR10773">
    <property type="entry name" value="DNA-DIRECTED RNA POLYMERASES I, II, AND III SUBUNIT RPABC2"/>
    <property type="match status" value="1"/>
</dbReference>
<sequence length="421" mass="48448">MENITSPGHVLFSTSLMWVSHIAREVAIINIIRVRLSHCRDKLNSWKQLFLRTTMISSNESDDSAEGLHGSRKRKRNPKVWKDNKRKTAALKGEAYVSTSGKRVAPKSSGSPCGCKEKCTEKFPDEEKTILISKLYDGRPKNESDTCLQGLIEVTTISRRRGRAQANAKPKSASFNYSILESSGNRVAVCKRAFMSIYGVSHMQIQRLTALLVTGASPRDLRGLHNNRPRSKSDEILIRIREHIERFPPYVKYEFYLKYFKENYALKFGRPQVDVCSECERLGAKIKSKDLNDNAKRVATAELIVHKRRAKKFYNKPQDIQKLCQNRPEVAGITLDYIQNLPLPNIPVQEIFYFRQLWLLEQNKPSPPLPEIRAYQEPVPINHKKITDIKKVMKYINGETLEFYYHVTSWKQSYANGDPDD</sequence>
<evidence type="ECO:0000256" key="1">
    <source>
        <dbReference type="SAM" id="MobiDB-lite"/>
    </source>
</evidence>
<gene>
    <name evidence="2" type="ORF">ACAOBT_LOCUS18694</name>
</gene>
<feature type="compositionally biased region" description="Basic residues" evidence="1">
    <location>
        <begin position="70"/>
        <end position="83"/>
    </location>
</feature>
<dbReference type="EMBL" id="CAKOFQ010007051">
    <property type="protein sequence ID" value="CAH1988840.1"/>
    <property type="molecule type" value="Genomic_DNA"/>
</dbReference>
<dbReference type="OrthoDB" id="6743984at2759"/>
<dbReference type="Proteomes" id="UP001152888">
    <property type="component" value="Unassembled WGS sequence"/>
</dbReference>